<dbReference type="SMART" id="SM00729">
    <property type="entry name" value="Elp3"/>
    <property type="match status" value="1"/>
</dbReference>
<dbReference type="STRING" id="1121485.GCA_000426485_00523"/>
<evidence type="ECO:0000256" key="10">
    <source>
        <dbReference type="ARBA" id="ARBA00023004"/>
    </source>
</evidence>
<dbReference type="GO" id="GO:0051989">
    <property type="term" value="F:coproporphyrinogen dehydrogenase activity"/>
    <property type="evidence" value="ECO:0007669"/>
    <property type="project" value="UniProtKB-EC"/>
</dbReference>
<dbReference type="SFLD" id="SFLDG01082">
    <property type="entry name" value="B12-binding_domain_containing"/>
    <property type="match status" value="1"/>
</dbReference>
<dbReference type="RefSeq" id="WP_134436547.1">
    <property type="nucleotide sequence ID" value="NZ_SOML01000006.1"/>
</dbReference>
<dbReference type="PANTHER" id="PTHR13932">
    <property type="entry name" value="COPROPORPHYRINIGEN III OXIDASE"/>
    <property type="match status" value="1"/>
</dbReference>
<keyword evidence="8 15" id="KW-0479">Metal-binding</keyword>
<comment type="subunit">
    <text evidence="4">Monomer.</text>
</comment>
<dbReference type="SFLD" id="SFLDG01065">
    <property type="entry name" value="anaerobic_coproporphyrinogen-I"/>
    <property type="match status" value="1"/>
</dbReference>
<dbReference type="EMBL" id="SOML01000006">
    <property type="protein sequence ID" value="TFD96250.1"/>
    <property type="molecule type" value="Genomic_DNA"/>
</dbReference>
<sequence length="455" mass="51747">MKQELLNKYNVAVPRYTSYPPANFFTETFDAVSYRNAIIASNEQQPQHISFYIHIPFCFKMCHYCGCNAILMQNKNVVSEYMDAVKREIEMVLPLLDHSRKISQIHYGGGSPTSQPVSALREINEMLISGFTTIDQPEIAIECHPGYLDEQYWLDLIDAGFNRLSLGIQDFDEDVLKTVNRKPSKMPVEQIASLLRSKGIALNMDFIYGLPQQTPQSFADTISKAIDMQPDRLVTFSYAHVPWVNPKMAILEQAGLPDPVQKNNLYETARQLLTSAGYCTVGLDHFVRPNDELYIAQQNKNLHRNFQGYCTRRTTGQVYAFGVTGISQLSTAYSQNIKDLKSYIEKVNAGELPVLKGYTLNREEQITREVITSLMCNYHIEWADIAQHLETNIEEIKSSLHYNDTILRTFANDGIIDYNSDYISILPEATPFVRNVAASLDKLMINTDKQFSKVG</sequence>
<keyword evidence="6 15" id="KW-0963">Cytoplasm</keyword>
<evidence type="ECO:0000256" key="8">
    <source>
        <dbReference type="ARBA" id="ARBA00022723"/>
    </source>
</evidence>
<dbReference type="Gene3D" id="1.10.10.920">
    <property type="match status" value="1"/>
</dbReference>
<accession>A0A4Y8L5A9</accession>
<comment type="subcellular location">
    <subcellularLocation>
        <location evidence="1 15">Cytoplasm</location>
    </subcellularLocation>
</comment>
<dbReference type="PIRSF" id="PIRSF000167">
    <property type="entry name" value="HemN"/>
    <property type="match status" value="1"/>
</dbReference>
<feature type="binding site" evidence="16">
    <location>
        <position position="169"/>
    </location>
    <ligand>
        <name>S-adenosyl-L-methionine</name>
        <dbReference type="ChEBI" id="CHEBI:59789"/>
        <label>2</label>
    </ligand>
</feature>
<dbReference type="AlphaFoldDB" id="A0A4Y8L5A9"/>
<dbReference type="InterPro" id="IPR058240">
    <property type="entry name" value="rSAM_sf"/>
</dbReference>
<evidence type="ECO:0000256" key="15">
    <source>
        <dbReference type="PIRNR" id="PIRNR000167"/>
    </source>
</evidence>
<dbReference type="CDD" id="cd01335">
    <property type="entry name" value="Radical_SAM"/>
    <property type="match status" value="1"/>
</dbReference>
<dbReference type="InterPro" id="IPR004558">
    <property type="entry name" value="Coprogen_oxidase_HemN"/>
</dbReference>
<evidence type="ECO:0000256" key="13">
    <source>
        <dbReference type="ARBA" id="ARBA00024295"/>
    </source>
</evidence>
<evidence type="ECO:0000256" key="12">
    <source>
        <dbReference type="ARBA" id="ARBA00023244"/>
    </source>
</evidence>
<dbReference type="Gene3D" id="3.80.30.20">
    <property type="entry name" value="tm_1862 like domain"/>
    <property type="match status" value="1"/>
</dbReference>
<dbReference type="PANTHER" id="PTHR13932:SF6">
    <property type="entry name" value="OXYGEN-INDEPENDENT COPROPORPHYRINOGEN III OXIDASE"/>
    <property type="match status" value="1"/>
</dbReference>
<dbReference type="Proteomes" id="UP000297861">
    <property type="component" value="Unassembled WGS sequence"/>
</dbReference>
<evidence type="ECO:0000256" key="1">
    <source>
        <dbReference type="ARBA" id="ARBA00004496"/>
    </source>
</evidence>
<reference evidence="19 20" key="1">
    <citation type="submission" date="2019-03" db="EMBL/GenBank/DDBJ databases">
        <title>San Antonio Military Medical Center submission to MRSN (WRAIR), pending publication.</title>
        <authorList>
            <person name="Blyth D.M."/>
            <person name="Mccarthy S.L."/>
            <person name="Schall S.E."/>
            <person name="Stam J.A."/>
            <person name="Ong A.C."/>
            <person name="Mcgann P.T."/>
        </authorList>
    </citation>
    <scope>NUCLEOTIDE SEQUENCE [LARGE SCALE GENOMIC DNA]</scope>
    <source>
        <strain evidence="19 20">MRSN571793</strain>
    </source>
</reference>
<evidence type="ECO:0000256" key="3">
    <source>
        <dbReference type="ARBA" id="ARBA00005493"/>
    </source>
</evidence>
<protein>
    <recommendedName>
        <fullName evidence="15">Coproporphyrinogen-III oxidase</fullName>
        <ecNumber evidence="15">1.3.98.3</ecNumber>
    </recommendedName>
</protein>
<evidence type="ECO:0000256" key="17">
    <source>
        <dbReference type="PIRSR" id="PIRSR000167-2"/>
    </source>
</evidence>
<evidence type="ECO:0000256" key="16">
    <source>
        <dbReference type="PIRSR" id="PIRSR000167-1"/>
    </source>
</evidence>
<evidence type="ECO:0000256" key="9">
    <source>
        <dbReference type="ARBA" id="ARBA00023002"/>
    </source>
</evidence>
<keyword evidence="11 15" id="KW-0411">Iron-sulfur</keyword>
<feature type="binding site" evidence="16">
    <location>
        <position position="181"/>
    </location>
    <ligand>
        <name>S-adenosyl-L-methionine</name>
        <dbReference type="ChEBI" id="CHEBI:59789"/>
        <label>2</label>
    </ligand>
</feature>
<keyword evidence="9 15" id="KW-0560">Oxidoreductase</keyword>
<evidence type="ECO:0000313" key="20">
    <source>
        <dbReference type="Proteomes" id="UP000297861"/>
    </source>
</evidence>
<dbReference type="PROSITE" id="PS51918">
    <property type="entry name" value="RADICAL_SAM"/>
    <property type="match status" value="1"/>
</dbReference>
<dbReference type="Pfam" id="PF04055">
    <property type="entry name" value="Radical_SAM"/>
    <property type="match status" value="1"/>
</dbReference>
<feature type="binding site" evidence="17">
    <location>
        <position position="65"/>
    </location>
    <ligand>
        <name>[4Fe-4S] cluster</name>
        <dbReference type="ChEBI" id="CHEBI:49883"/>
        <note>4Fe-4S-S-AdoMet</note>
    </ligand>
</feature>
<comment type="cofactor">
    <cofactor evidence="15 17">
        <name>[4Fe-4S] cluster</name>
        <dbReference type="ChEBI" id="CHEBI:49883"/>
    </cofactor>
    <text evidence="15 17">Binds 1 [4Fe-4S] cluster. The cluster is coordinated with 3 cysteines and an exchangeable S-adenosyl-L-methionine.</text>
</comment>
<evidence type="ECO:0000256" key="6">
    <source>
        <dbReference type="ARBA" id="ARBA00022490"/>
    </source>
</evidence>
<dbReference type="GO" id="GO:0046872">
    <property type="term" value="F:metal ion binding"/>
    <property type="evidence" value="ECO:0007669"/>
    <property type="project" value="UniProtKB-KW"/>
</dbReference>
<dbReference type="InterPro" id="IPR007197">
    <property type="entry name" value="rSAM"/>
</dbReference>
<dbReference type="GO" id="GO:0006782">
    <property type="term" value="P:protoporphyrinogen IX biosynthetic process"/>
    <property type="evidence" value="ECO:0007669"/>
    <property type="project" value="UniProtKB-UniPathway"/>
</dbReference>
<feature type="binding site" evidence="16">
    <location>
        <position position="326"/>
    </location>
    <ligand>
        <name>S-adenosyl-L-methionine</name>
        <dbReference type="ChEBI" id="CHEBI:59789"/>
        <label>1</label>
    </ligand>
</feature>
<feature type="binding site" evidence="17">
    <location>
        <position position="58"/>
    </location>
    <ligand>
        <name>[4Fe-4S] cluster</name>
        <dbReference type="ChEBI" id="CHEBI:49883"/>
        <note>4Fe-4S-S-AdoMet</note>
    </ligand>
</feature>
<keyword evidence="12 15" id="KW-0627">Porphyrin biosynthesis</keyword>
<proteinExistence type="inferred from homology"/>
<evidence type="ECO:0000256" key="11">
    <source>
        <dbReference type="ARBA" id="ARBA00023014"/>
    </source>
</evidence>
<comment type="pathway">
    <text evidence="2 15">Porphyrin-containing compound metabolism; protoporphyrin-IX biosynthesis; protoporphyrinogen-IX from coproporphyrinogen-III (AdoMet route): step 1/1.</text>
</comment>
<evidence type="ECO:0000313" key="19">
    <source>
        <dbReference type="EMBL" id="TFD96250.1"/>
    </source>
</evidence>
<comment type="function">
    <text evidence="13">Involved in the heme biosynthesis. Catalyzes the anaerobic oxidative decarboxylation of propionate groups of rings A and B of coproporphyrinogen III to yield the vinyl groups in protoporphyrinogen IX.</text>
</comment>
<dbReference type="GO" id="GO:0005737">
    <property type="term" value="C:cytoplasm"/>
    <property type="evidence" value="ECO:0007669"/>
    <property type="project" value="UniProtKB-SubCell"/>
</dbReference>
<keyword evidence="5 15" id="KW-0004">4Fe-4S</keyword>
<dbReference type="EC" id="1.3.98.3" evidence="15"/>
<evidence type="ECO:0000256" key="7">
    <source>
        <dbReference type="ARBA" id="ARBA00022691"/>
    </source>
</evidence>
<keyword evidence="10 15" id="KW-0408">Iron</keyword>
<dbReference type="SFLD" id="SFLDS00029">
    <property type="entry name" value="Radical_SAM"/>
    <property type="match status" value="1"/>
</dbReference>
<feature type="binding site" evidence="16">
    <location>
        <position position="142"/>
    </location>
    <ligand>
        <name>S-adenosyl-L-methionine</name>
        <dbReference type="ChEBI" id="CHEBI:59789"/>
        <label>1</label>
    </ligand>
</feature>
<evidence type="ECO:0000256" key="2">
    <source>
        <dbReference type="ARBA" id="ARBA00004785"/>
    </source>
</evidence>
<name>A0A4Y8L5A9_9BACT</name>
<dbReference type="OrthoDB" id="9808022at2"/>
<feature type="binding site" evidence="16">
    <location>
        <position position="52"/>
    </location>
    <ligand>
        <name>S-adenosyl-L-methionine</name>
        <dbReference type="ChEBI" id="CHEBI:59789"/>
        <label>1</label>
    </ligand>
</feature>
<organism evidence="19 20">
    <name type="scientific">Dysgonomonas capnocytophagoides</name>
    <dbReference type="NCBI Taxonomy" id="45254"/>
    <lineage>
        <taxon>Bacteria</taxon>
        <taxon>Pseudomonadati</taxon>
        <taxon>Bacteroidota</taxon>
        <taxon>Bacteroidia</taxon>
        <taxon>Bacteroidales</taxon>
        <taxon>Dysgonomonadaceae</taxon>
        <taxon>Dysgonomonas</taxon>
    </lineage>
</organism>
<feature type="binding site" evidence="17">
    <location>
        <position position="62"/>
    </location>
    <ligand>
        <name>[4Fe-4S] cluster</name>
        <dbReference type="ChEBI" id="CHEBI:49883"/>
        <note>4Fe-4S-S-AdoMet</note>
    </ligand>
</feature>
<dbReference type="InterPro" id="IPR023404">
    <property type="entry name" value="rSAM_horseshoe"/>
</dbReference>
<feature type="binding site" evidence="16">
    <location>
        <position position="109"/>
    </location>
    <ligand>
        <name>S-adenosyl-L-methionine</name>
        <dbReference type="ChEBI" id="CHEBI:59789"/>
        <label>1</label>
    </ligand>
</feature>
<dbReference type="InterPro" id="IPR034505">
    <property type="entry name" value="Coproporphyrinogen-III_oxidase"/>
</dbReference>
<evidence type="ECO:0000256" key="5">
    <source>
        <dbReference type="ARBA" id="ARBA00022485"/>
    </source>
</evidence>
<keyword evidence="20" id="KW-1185">Reference proteome</keyword>
<feature type="binding site" evidence="16">
    <location>
        <begin position="64"/>
        <end position="66"/>
    </location>
    <ligand>
        <name>S-adenosyl-L-methionine</name>
        <dbReference type="ChEBI" id="CHEBI:59789"/>
        <label>2</label>
    </ligand>
</feature>
<gene>
    <name evidence="19" type="primary">hemN</name>
    <name evidence="19" type="ORF">E2605_10930</name>
</gene>
<comment type="caution">
    <text evidence="19">The sequence shown here is derived from an EMBL/GenBank/DDBJ whole genome shotgun (WGS) entry which is preliminary data.</text>
</comment>
<evidence type="ECO:0000256" key="4">
    <source>
        <dbReference type="ARBA" id="ARBA00011245"/>
    </source>
</evidence>
<dbReference type="GO" id="GO:0051539">
    <property type="term" value="F:4 iron, 4 sulfur cluster binding"/>
    <property type="evidence" value="ECO:0007669"/>
    <property type="project" value="UniProtKB-KW"/>
</dbReference>
<keyword evidence="7 15" id="KW-0949">S-adenosyl-L-methionine</keyword>
<dbReference type="UniPathway" id="UPA00251">
    <property type="reaction ID" value="UER00323"/>
</dbReference>
<dbReference type="SUPFAM" id="SSF102114">
    <property type="entry name" value="Radical SAM enzymes"/>
    <property type="match status" value="1"/>
</dbReference>
<feature type="binding site" evidence="16">
    <location>
        <position position="239"/>
    </location>
    <ligand>
        <name>S-adenosyl-L-methionine</name>
        <dbReference type="ChEBI" id="CHEBI:59789"/>
        <label>2</label>
    </ligand>
</feature>
<evidence type="ECO:0000256" key="14">
    <source>
        <dbReference type="ARBA" id="ARBA00048321"/>
    </source>
</evidence>
<dbReference type="GO" id="GO:0004109">
    <property type="term" value="F:coproporphyrinogen oxidase activity"/>
    <property type="evidence" value="ECO:0007669"/>
    <property type="project" value="InterPro"/>
</dbReference>
<feature type="binding site" evidence="16">
    <location>
        <position position="205"/>
    </location>
    <ligand>
        <name>S-adenosyl-L-methionine</name>
        <dbReference type="ChEBI" id="CHEBI:59789"/>
        <label>2</label>
    </ligand>
</feature>
<dbReference type="NCBIfam" id="TIGR00538">
    <property type="entry name" value="hemN"/>
    <property type="match status" value="1"/>
</dbReference>
<dbReference type="InterPro" id="IPR006638">
    <property type="entry name" value="Elp3/MiaA/NifB-like_rSAM"/>
</dbReference>
<evidence type="ECO:0000259" key="18">
    <source>
        <dbReference type="PROSITE" id="PS51918"/>
    </source>
</evidence>
<comment type="catalytic activity">
    <reaction evidence="14 15">
        <text>coproporphyrinogen III + 2 S-adenosyl-L-methionine = protoporphyrinogen IX + 2 5'-deoxyadenosine + 2 L-methionine + 2 CO2</text>
        <dbReference type="Rhea" id="RHEA:15425"/>
        <dbReference type="ChEBI" id="CHEBI:16526"/>
        <dbReference type="ChEBI" id="CHEBI:17319"/>
        <dbReference type="ChEBI" id="CHEBI:57307"/>
        <dbReference type="ChEBI" id="CHEBI:57309"/>
        <dbReference type="ChEBI" id="CHEBI:57844"/>
        <dbReference type="ChEBI" id="CHEBI:59789"/>
        <dbReference type="EC" id="1.3.98.3"/>
    </reaction>
</comment>
<feature type="domain" description="Radical SAM core" evidence="18">
    <location>
        <begin position="43"/>
        <end position="284"/>
    </location>
</feature>
<comment type="similarity">
    <text evidence="3 15">Belongs to the anaerobic coproporphyrinogen-III oxidase family.</text>
</comment>